<accession>A0A1M4VTZ2</accession>
<evidence type="ECO:0000256" key="1">
    <source>
        <dbReference type="ARBA" id="ARBA00004651"/>
    </source>
</evidence>
<organism evidence="10 11">
    <name type="scientific">Caloramator proteoclasticus DSM 10124</name>
    <dbReference type="NCBI Taxonomy" id="1121262"/>
    <lineage>
        <taxon>Bacteria</taxon>
        <taxon>Bacillati</taxon>
        <taxon>Bacillota</taxon>
        <taxon>Clostridia</taxon>
        <taxon>Eubacteriales</taxon>
        <taxon>Clostridiaceae</taxon>
        <taxon>Caloramator</taxon>
    </lineage>
</organism>
<feature type="transmembrane region" description="Helical" evidence="8">
    <location>
        <begin position="74"/>
        <end position="94"/>
    </location>
</feature>
<dbReference type="InterPro" id="IPR024528">
    <property type="entry name" value="ThrE_2"/>
</dbReference>
<feature type="transmembrane region" description="Helical" evidence="8">
    <location>
        <begin position="24"/>
        <end position="42"/>
    </location>
</feature>
<feature type="transmembrane region" description="Helical" evidence="8">
    <location>
        <begin position="114"/>
        <end position="135"/>
    </location>
</feature>
<feature type="transmembrane region" description="Helical" evidence="8">
    <location>
        <begin position="48"/>
        <end position="67"/>
    </location>
</feature>
<name>A0A1M4VTZ2_9CLOT</name>
<keyword evidence="4 8" id="KW-0812">Transmembrane</keyword>
<keyword evidence="5 8" id="KW-1133">Transmembrane helix</keyword>
<evidence type="ECO:0000256" key="4">
    <source>
        <dbReference type="ARBA" id="ARBA00022692"/>
    </source>
</evidence>
<dbReference type="GO" id="GO:0005886">
    <property type="term" value="C:plasma membrane"/>
    <property type="evidence" value="ECO:0007669"/>
    <property type="project" value="UniProtKB-SubCell"/>
</dbReference>
<keyword evidence="2" id="KW-1003">Cell membrane</keyword>
<evidence type="ECO:0000256" key="2">
    <source>
        <dbReference type="ARBA" id="ARBA00022475"/>
    </source>
</evidence>
<dbReference type="InterPro" id="IPR050539">
    <property type="entry name" value="ThrE_Dicarb/AminoAcid_Exp"/>
</dbReference>
<dbReference type="PANTHER" id="PTHR34390">
    <property type="entry name" value="UPF0442 PROTEIN YJJB-RELATED"/>
    <property type="match status" value="1"/>
</dbReference>
<keyword evidence="3" id="KW-0997">Cell inner membrane</keyword>
<evidence type="ECO:0000259" key="9">
    <source>
        <dbReference type="Pfam" id="PF12821"/>
    </source>
</evidence>
<evidence type="ECO:0000256" key="7">
    <source>
        <dbReference type="ARBA" id="ARBA00034125"/>
    </source>
</evidence>
<keyword evidence="11" id="KW-1185">Reference proteome</keyword>
<evidence type="ECO:0000256" key="3">
    <source>
        <dbReference type="ARBA" id="ARBA00022519"/>
    </source>
</evidence>
<dbReference type="AlphaFoldDB" id="A0A1M4VTZ2"/>
<evidence type="ECO:0000256" key="8">
    <source>
        <dbReference type="SAM" id="Phobius"/>
    </source>
</evidence>
<dbReference type="EMBL" id="FQVG01000013">
    <property type="protein sequence ID" value="SHE72466.1"/>
    <property type="molecule type" value="Genomic_DNA"/>
</dbReference>
<evidence type="ECO:0000313" key="10">
    <source>
        <dbReference type="EMBL" id="SHE72466.1"/>
    </source>
</evidence>
<comment type="subcellular location">
    <subcellularLocation>
        <location evidence="1">Cell membrane</location>
        <topology evidence="1">Multi-pass membrane protein</topology>
    </subcellularLocation>
</comment>
<evidence type="ECO:0000256" key="6">
    <source>
        <dbReference type="ARBA" id="ARBA00023136"/>
    </source>
</evidence>
<feature type="domain" description="Threonine/Serine exporter ThrE" evidence="9">
    <location>
        <begin position="2"/>
        <end position="129"/>
    </location>
</feature>
<reference evidence="11" key="1">
    <citation type="submission" date="2016-11" db="EMBL/GenBank/DDBJ databases">
        <authorList>
            <person name="Varghese N."/>
            <person name="Submissions S."/>
        </authorList>
    </citation>
    <scope>NUCLEOTIDE SEQUENCE [LARGE SCALE GENOMIC DNA]</scope>
    <source>
        <strain evidence="11">DSM 10124</strain>
    </source>
</reference>
<evidence type="ECO:0000313" key="11">
    <source>
        <dbReference type="Proteomes" id="UP000184423"/>
    </source>
</evidence>
<proteinExistence type="inferred from homology"/>
<protein>
    <submittedName>
        <fullName evidence="10">Uncharacterized membrane protein YjjB, DUF3815 family</fullName>
    </submittedName>
</protein>
<gene>
    <name evidence="10" type="ORF">SAMN02746091_00990</name>
</gene>
<dbReference type="Proteomes" id="UP000184423">
    <property type="component" value="Unassembled WGS sequence"/>
</dbReference>
<dbReference type="GO" id="GO:0015744">
    <property type="term" value="P:succinate transport"/>
    <property type="evidence" value="ECO:0007669"/>
    <property type="project" value="TreeGrafter"/>
</dbReference>
<keyword evidence="6 8" id="KW-0472">Membrane</keyword>
<evidence type="ECO:0000256" key="5">
    <source>
        <dbReference type="ARBA" id="ARBA00022989"/>
    </source>
</evidence>
<comment type="similarity">
    <text evidence="7">Belongs to the ThrE exporter (TC 2.A.79) family.</text>
</comment>
<sequence length="149" mass="16291">MDFILAFIGSFAGAILFNIERKNLVWAGLCGGISWVVFKVLFIQTDRVVFSTFLAAFACGIYSEAMARKRKTPAFVFSIPGIYPLVPGITAYTTVRAIVEGRLVFAANKGIETIGTAGAIAFGIMLASTAFQFVYKVNEKYRKKPKVIS</sequence>
<dbReference type="PANTHER" id="PTHR34390:SF1">
    <property type="entry name" value="SUCCINATE TRANSPORTER SUBUNIT YJJB-RELATED"/>
    <property type="match status" value="1"/>
</dbReference>
<dbReference type="Pfam" id="PF12821">
    <property type="entry name" value="ThrE_2"/>
    <property type="match status" value="1"/>
</dbReference>